<dbReference type="GO" id="GO:0005852">
    <property type="term" value="C:eukaryotic translation initiation factor 3 complex"/>
    <property type="evidence" value="ECO:0007669"/>
    <property type="project" value="InterPro"/>
</dbReference>
<sequence length="571" mass="64127">MQSSSDLLSAISLLEQSKEGWGPIHPASSSVEQSKSEILSLPTNLFHIIPSKISIGKIADWTSEQSAPTTSTTTHSVAAAIANVTGANDDFNLVVSNTQSQRKSYTNYNQNKRRPTTQSQPPKAAYNQEQNKQNKQKKKKATLSYYQKTKTQNYKPSIKVKKSWVLIDKFLFGTLKKATTEPLESGKGYKTPEPIDRHICGSLGYYDKKFDRASAKQPLTLEKPQKLNGYILQPPASSEDPLLNNKTAPEANVFATDDAIATLMAASKSELPWDMAVRVSEGKIYLDMRKLEGRNINLWHSVSETSSNPPSVDEKNVQSINSAFSLSKEATLVNAYLQKQAFKEDEVKKLGNEAVPFSTGVFNLAYKYREFKLSDSINLLVRCEINGLSKETSGDEEMSLKVLNEYFPAEQNQYHNVADWKTSMESQKTSIIMAEFKNNSAKMAKWTAQALLSSSKQFKLGFVSRQSPKATKTHLILGTEKYRPEDFADQLQLHLYNMWGVVKLIIEYVQRYLQENNKQDCEFVLLKHPNRDRLDLYEIPEGDDADDDESAVASSEDEDDTSTIADEAETL</sequence>
<dbReference type="OMA" id="CKHNGVI"/>
<dbReference type="Pfam" id="PF05091">
    <property type="entry name" value="eIF-3_zeta"/>
    <property type="match status" value="1"/>
</dbReference>
<proteinExistence type="predicted"/>
<keyword evidence="1" id="KW-0963">Cytoplasm</keyword>
<dbReference type="EMBL" id="GG738878">
    <property type="protein sequence ID" value="EFC42669.1"/>
    <property type="molecule type" value="Genomic_DNA"/>
</dbReference>
<dbReference type="VEuPathDB" id="AmoebaDB:NAEGRDRAFT_80297"/>
<evidence type="ECO:0000256" key="1">
    <source>
        <dbReference type="ARBA" id="ARBA00022490"/>
    </source>
</evidence>
<dbReference type="RefSeq" id="XP_002675413.1">
    <property type="nucleotide sequence ID" value="XM_002675367.1"/>
</dbReference>
<evidence type="ECO:0000256" key="4">
    <source>
        <dbReference type="ARBA" id="ARBA00022917"/>
    </source>
</evidence>
<dbReference type="GeneID" id="8852016"/>
<dbReference type="FunCoup" id="D2VKD8">
    <property type="interactions" value="744"/>
</dbReference>
<keyword evidence="4" id="KW-0648">Protein biosynthesis</keyword>
<evidence type="ECO:0000313" key="7">
    <source>
        <dbReference type="Proteomes" id="UP000006671"/>
    </source>
</evidence>
<gene>
    <name evidence="6" type="ORF">NAEGRDRAFT_80297</name>
</gene>
<evidence type="ECO:0000256" key="3">
    <source>
        <dbReference type="ARBA" id="ARBA00022884"/>
    </source>
</evidence>
<feature type="compositionally biased region" description="Low complexity" evidence="5">
    <location>
        <begin position="123"/>
        <end position="133"/>
    </location>
</feature>
<evidence type="ECO:0000256" key="2">
    <source>
        <dbReference type="ARBA" id="ARBA00022540"/>
    </source>
</evidence>
<evidence type="ECO:0000256" key="5">
    <source>
        <dbReference type="SAM" id="MobiDB-lite"/>
    </source>
</evidence>
<dbReference type="KEGG" id="ngr:NAEGRDRAFT_80297"/>
<dbReference type="eggNOG" id="KOG2479">
    <property type="taxonomic scope" value="Eukaryota"/>
</dbReference>
<feature type="region of interest" description="Disordered" evidence="5">
    <location>
        <begin position="98"/>
        <end position="142"/>
    </location>
</feature>
<keyword evidence="3" id="KW-0694">RNA-binding</keyword>
<dbReference type="Proteomes" id="UP000006671">
    <property type="component" value="Unassembled WGS sequence"/>
</dbReference>
<evidence type="ECO:0000313" key="6">
    <source>
        <dbReference type="EMBL" id="EFC42669.1"/>
    </source>
</evidence>
<name>D2VKD8_NAEGR</name>
<feature type="region of interest" description="Disordered" evidence="5">
    <location>
        <begin position="536"/>
        <end position="571"/>
    </location>
</feature>
<dbReference type="InParanoid" id="D2VKD8"/>
<feature type="compositionally biased region" description="Polar residues" evidence="5">
    <location>
        <begin position="98"/>
        <end position="121"/>
    </location>
</feature>
<dbReference type="InterPro" id="IPR007783">
    <property type="entry name" value="eIF3d"/>
</dbReference>
<dbReference type="STRING" id="5762.D2VKD8"/>
<protein>
    <submittedName>
        <fullName evidence="6">Predicted protein</fullName>
    </submittedName>
</protein>
<accession>D2VKD8</accession>
<dbReference type="PANTHER" id="PTHR12399">
    <property type="entry name" value="EUKARYOTIC TRANSLATION INITIATION FACTOR 3 SUBUNIT 7"/>
    <property type="match status" value="1"/>
</dbReference>
<feature type="compositionally biased region" description="Acidic residues" evidence="5">
    <location>
        <begin position="538"/>
        <end position="571"/>
    </location>
</feature>
<dbReference type="GO" id="GO:0003743">
    <property type="term" value="F:translation initiation factor activity"/>
    <property type="evidence" value="ECO:0007669"/>
    <property type="project" value="UniProtKB-KW"/>
</dbReference>
<keyword evidence="2" id="KW-0396">Initiation factor</keyword>
<dbReference type="GO" id="GO:0003723">
    <property type="term" value="F:RNA binding"/>
    <property type="evidence" value="ECO:0007669"/>
    <property type="project" value="UniProtKB-KW"/>
</dbReference>
<dbReference type="OrthoDB" id="16538at2759"/>
<dbReference type="PANTHER" id="PTHR12399:SF0">
    <property type="entry name" value="EUKARYOTIC TRANSLATION INITIATION FACTOR 3 SUBUNIT D"/>
    <property type="match status" value="1"/>
</dbReference>
<organism evidence="7">
    <name type="scientific">Naegleria gruberi</name>
    <name type="common">Amoeba</name>
    <dbReference type="NCBI Taxonomy" id="5762"/>
    <lineage>
        <taxon>Eukaryota</taxon>
        <taxon>Discoba</taxon>
        <taxon>Heterolobosea</taxon>
        <taxon>Tetramitia</taxon>
        <taxon>Eutetramitia</taxon>
        <taxon>Vahlkampfiidae</taxon>
        <taxon>Naegleria</taxon>
    </lineage>
</organism>
<keyword evidence="7" id="KW-1185">Reference proteome</keyword>
<dbReference type="PIRSF" id="PIRSF016281">
    <property type="entry name" value="EIF-3_zeta"/>
    <property type="match status" value="1"/>
</dbReference>
<reference evidence="6 7" key="1">
    <citation type="journal article" date="2010" name="Cell">
        <title>The genome of Naegleria gruberi illuminates early eukaryotic versatility.</title>
        <authorList>
            <person name="Fritz-Laylin L.K."/>
            <person name="Prochnik S.E."/>
            <person name="Ginger M.L."/>
            <person name="Dacks J.B."/>
            <person name="Carpenter M.L."/>
            <person name="Field M.C."/>
            <person name="Kuo A."/>
            <person name="Paredez A."/>
            <person name="Chapman J."/>
            <person name="Pham J."/>
            <person name="Shu S."/>
            <person name="Neupane R."/>
            <person name="Cipriano M."/>
            <person name="Mancuso J."/>
            <person name="Tu H."/>
            <person name="Salamov A."/>
            <person name="Lindquist E."/>
            <person name="Shapiro H."/>
            <person name="Lucas S."/>
            <person name="Grigoriev I.V."/>
            <person name="Cande W.Z."/>
            <person name="Fulton C."/>
            <person name="Rokhsar D.S."/>
            <person name="Dawson S.C."/>
        </authorList>
    </citation>
    <scope>NUCLEOTIDE SEQUENCE [LARGE SCALE GENOMIC DNA]</scope>
    <source>
        <strain evidence="6 7">NEG-M</strain>
    </source>
</reference>
<dbReference type="AlphaFoldDB" id="D2VKD8"/>